<keyword evidence="5 6" id="KW-0472">Membrane</keyword>
<accession>A0A9D2JF48</accession>
<dbReference type="Gene3D" id="2.30.30.60">
    <property type="match status" value="1"/>
</dbReference>
<dbReference type="InterPro" id="IPR006685">
    <property type="entry name" value="MscS_channel_2nd"/>
</dbReference>
<organism evidence="8 9">
    <name type="scientific">Candidatus Olsenella pullistercoris</name>
    <dbReference type="NCBI Taxonomy" id="2838712"/>
    <lineage>
        <taxon>Bacteria</taxon>
        <taxon>Bacillati</taxon>
        <taxon>Actinomycetota</taxon>
        <taxon>Coriobacteriia</taxon>
        <taxon>Coriobacteriales</taxon>
        <taxon>Atopobiaceae</taxon>
        <taxon>Olsenella</taxon>
    </lineage>
</organism>
<evidence type="ECO:0000259" key="7">
    <source>
        <dbReference type="Pfam" id="PF00924"/>
    </source>
</evidence>
<sequence>MELFGVQLDVGSLLGKALMLAVAVVVALVVQRVVVRLMRRALDASSLPSASIFINIVRALIWALALLSVVEPVFGFKPDAIITGLGVVSLAVSLGMQDTVSNLVSGISIMMGKVVQPGDQVTVGGVTGEVTDVTWRSTTVRTRSGAVQVIPNSVLSSTALTHETDWTVGCCRVPVAVVPGADLDAVATEIREAVARALAGRLDPAFETGVVFSALTAYGTQGEIQIHVLPDVVFSAAQDAVVRALSGADWLASAL</sequence>
<keyword evidence="3 6" id="KW-0812">Transmembrane</keyword>
<dbReference type="PANTHER" id="PTHR30221">
    <property type="entry name" value="SMALL-CONDUCTANCE MECHANOSENSITIVE CHANNEL"/>
    <property type="match status" value="1"/>
</dbReference>
<reference evidence="8" key="2">
    <citation type="submission" date="2021-04" db="EMBL/GenBank/DDBJ databases">
        <authorList>
            <person name="Gilroy R."/>
        </authorList>
    </citation>
    <scope>NUCLEOTIDE SEQUENCE</scope>
    <source>
        <strain evidence="8">ChiHjej12B11-14209</strain>
    </source>
</reference>
<dbReference type="AlphaFoldDB" id="A0A9D2JF48"/>
<dbReference type="GO" id="GO:0008381">
    <property type="term" value="F:mechanosensitive monoatomic ion channel activity"/>
    <property type="evidence" value="ECO:0007669"/>
    <property type="project" value="InterPro"/>
</dbReference>
<evidence type="ECO:0000256" key="6">
    <source>
        <dbReference type="SAM" id="Phobius"/>
    </source>
</evidence>
<dbReference type="SUPFAM" id="SSF50182">
    <property type="entry name" value="Sm-like ribonucleoproteins"/>
    <property type="match status" value="1"/>
</dbReference>
<evidence type="ECO:0000313" key="8">
    <source>
        <dbReference type="EMBL" id="HIZ46987.1"/>
    </source>
</evidence>
<feature type="transmembrane region" description="Helical" evidence="6">
    <location>
        <begin position="47"/>
        <end position="69"/>
    </location>
</feature>
<dbReference type="Gene3D" id="1.10.287.1260">
    <property type="match status" value="1"/>
</dbReference>
<dbReference type="Pfam" id="PF00924">
    <property type="entry name" value="MS_channel_2nd"/>
    <property type="match status" value="1"/>
</dbReference>
<dbReference type="SUPFAM" id="SSF82861">
    <property type="entry name" value="Mechanosensitive channel protein MscS (YggB), transmembrane region"/>
    <property type="match status" value="1"/>
</dbReference>
<evidence type="ECO:0000313" key="9">
    <source>
        <dbReference type="Proteomes" id="UP000824062"/>
    </source>
</evidence>
<dbReference type="InterPro" id="IPR010920">
    <property type="entry name" value="LSM_dom_sf"/>
</dbReference>
<dbReference type="Proteomes" id="UP000824062">
    <property type="component" value="Unassembled WGS sequence"/>
</dbReference>
<dbReference type="InterPro" id="IPR023408">
    <property type="entry name" value="MscS_beta-dom_sf"/>
</dbReference>
<dbReference type="EMBL" id="DXBM01000067">
    <property type="protein sequence ID" value="HIZ46987.1"/>
    <property type="molecule type" value="Genomic_DNA"/>
</dbReference>
<evidence type="ECO:0000256" key="5">
    <source>
        <dbReference type="ARBA" id="ARBA00023136"/>
    </source>
</evidence>
<name>A0A9D2JF48_9ACTN</name>
<evidence type="ECO:0000256" key="4">
    <source>
        <dbReference type="ARBA" id="ARBA00022989"/>
    </source>
</evidence>
<dbReference type="GO" id="GO:0016020">
    <property type="term" value="C:membrane"/>
    <property type="evidence" value="ECO:0007669"/>
    <property type="project" value="UniProtKB-SubCell"/>
</dbReference>
<feature type="domain" description="Mechanosensitive ion channel MscS" evidence="7">
    <location>
        <begin position="98"/>
        <end position="159"/>
    </location>
</feature>
<feature type="transmembrane region" description="Helical" evidence="6">
    <location>
        <begin position="13"/>
        <end position="35"/>
    </location>
</feature>
<evidence type="ECO:0000256" key="3">
    <source>
        <dbReference type="ARBA" id="ARBA00022692"/>
    </source>
</evidence>
<protein>
    <submittedName>
        <fullName evidence="8">Mechanosensitive ion channel family protein</fullName>
    </submittedName>
</protein>
<dbReference type="InterPro" id="IPR045275">
    <property type="entry name" value="MscS_archaea/bacteria_type"/>
</dbReference>
<comment type="similarity">
    <text evidence="2">Belongs to the MscS (TC 1.A.23) family.</text>
</comment>
<reference evidence="8" key="1">
    <citation type="journal article" date="2021" name="PeerJ">
        <title>Extensive microbial diversity within the chicken gut microbiome revealed by metagenomics and culture.</title>
        <authorList>
            <person name="Gilroy R."/>
            <person name="Ravi A."/>
            <person name="Getino M."/>
            <person name="Pursley I."/>
            <person name="Horton D.L."/>
            <person name="Alikhan N.F."/>
            <person name="Baker D."/>
            <person name="Gharbi K."/>
            <person name="Hall N."/>
            <person name="Watson M."/>
            <person name="Adriaenssens E.M."/>
            <person name="Foster-Nyarko E."/>
            <person name="Jarju S."/>
            <person name="Secka A."/>
            <person name="Antonio M."/>
            <person name="Oren A."/>
            <person name="Chaudhuri R.R."/>
            <person name="La Ragione R."/>
            <person name="Hildebrand F."/>
            <person name="Pallen M.J."/>
        </authorList>
    </citation>
    <scope>NUCLEOTIDE SEQUENCE</scope>
    <source>
        <strain evidence="8">ChiHjej12B11-14209</strain>
    </source>
</reference>
<comment type="caution">
    <text evidence="8">The sequence shown here is derived from an EMBL/GenBank/DDBJ whole genome shotgun (WGS) entry which is preliminary data.</text>
</comment>
<proteinExistence type="inferred from homology"/>
<comment type="subcellular location">
    <subcellularLocation>
        <location evidence="1">Membrane</location>
        <topology evidence="1">Multi-pass membrane protein</topology>
    </subcellularLocation>
</comment>
<evidence type="ECO:0000256" key="2">
    <source>
        <dbReference type="ARBA" id="ARBA00008017"/>
    </source>
</evidence>
<dbReference type="InterPro" id="IPR011014">
    <property type="entry name" value="MscS_channel_TM-2"/>
</dbReference>
<evidence type="ECO:0000256" key="1">
    <source>
        <dbReference type="ARBA" id="ARBA00004141"/>
    </source>
</evidence>
<dbReference type="PANTHER" id="PTHR30221:SF1">
    <property type="entry name" value="SMALL-CONDUCTANCE MECHANOSENSITIVE CHANNEL"/>
    <property type="match status" value="1"/>
</dbReference>
<keyword evidence="4 6" id="KW-1133">Transmembrane helix</keyword>
<gene>
    <name evidence="8" type="ORF">IAA19_08245</name>
</gene>